<dbReference type="EMBL" id="CP111017">
    <property type="protein sequence ID" value="WAR08865.1"/>
    <property type="molecule type" value="Genomic_DNA"/>
</dbReference>
<evidence type="ECO:0000313" key="3">
    <source>
        <dbReference type="Proteomes" id="UP001164746"/>
    </source>
</evidence>
<organism evidence="2 3">
    <name type="scientific">Mya arenaria</name>
    <name type="common">Soft-shell clam</name>
    <dbReference type="NCBI Taxonomy" id="6604"/>
    <lineage>
        <taxon>Eukaryota</taxon>
        <taxon>Metazoa</taxon>
        <taxon>Spiralia</taxon>
        <taxon>Lophotrochozoa</taxon>
        <taxon>Mollusca</taxon>
        <taxon>Bivalvia</taxon>
        <taxon>Autobranchia</taxon>
        <taxon>Heteroconchia</taxon>
        <taxon>Euheterodonta</taxon>
        <taxon>Imparidentia</taxon>
        <taxon>Neoheterodontei</taxon>
        <taxon>Myida</taxon>
        <taxon>Myoidea</taxon>
        <taxon>Myidae</taxon>
        <taxon>Mya</taxon>
    </lineage>
</organism>
<evidence type="ECO:0000313" key="2">
    <source>
        <dbReference type="EMBL" id="WAR08865.1"/>
    </source>
</evidence>
<dbReference type="Proteomes" id="UP001164746">
    <property type="component" value="Chromosome 6"/>
</dbReference>
<dbReference type="InterPro" id="IPR000742">
    <property type="entry name" value="EGF"/>
</dbReference>
<sequence>IGTTCASDGDCNTSTNANIVCDLTLSAPVCKVGAGGDCTNNQNDCVSNSACSTNVCTCTTTTHSADTSTKYCKKALGQSCTATSECESNIAGTVCDTTIDSPVCKLGDSADCSSVSTHCMSHSICNSTCDCDTGYTAVNNLCIGDLGSTCTATAECDVTNTDVVCDTAGKCNLKVGGICTGNTDKCVANAACTGTTNTVCECSSGYLADAATLCQQGIDKSCDTHSDCAATLVCDMAASTKTCKKGDGQACTADQCMTNAECSTCPSCECSAASSEAGTAVLSSLMLAFCLLISVV</sequence>
<accession>A0ABY7EG60</accession>
<feature type="domain" description="EGF-like" evidence="1">
    <location>
        <begin position="200"/>
        <end position="214"/>
    </location>
</feature>
<keyword evidence="3" id="KW-1185">Reference proteome</keyword>
<dbReference type="PROSITE" id="PS01186">
    <property type="entry name" value="EGF_2"/>
    <property type="match status" value="1"/>
</dbReference>
<evidence type="ECO:0000259" key="1">
    <source>
        <dbReference type="PROSITE" id="PS01186"/>
    </source>
</evidence>
<name>A0ABY7EG60_MYAAR</name>
<proteinExistence type="predicted"/>
<gene>
    <name evidence="2" type="ORF">MAR_018823</name>
</gene>
<protein>
    <recommendedName>
        <fullName evidence="1">EGF-like domain-containing protein</fullName>
    </recommendedName>
</protein>
<feature type="non-terminal residue" evidence="2">
    <location>
        <position position="1"/>
    </location>
</feature>
<reference evidence="2" key="1">
    <citation type="submission" date="2022-11" db="EMBL/GenBank/DDBJ databases">
        <title>Centuries of genome instability and evolution in soft-shell clam transmissible cancer (bioRxiv).</title>
        <authorList>
            <person name="Hart S.F.M."/>
            <person name="Yonemitsu M.A."/>
            <person name="Giersch R.M."/>
            <person name="Beal B.F."/>
            <person name="Arriagada G."/>
            <person name="Davis B.W."/>
            <person name="Ostrander E.A."/>
            <person name="Goff S.P."/>
            <person name="Metzger M.J."/>
        </authorList>
    </citation>
    <scope>NUCLEOTIDE SEQUENCE</scope>
    <source>
        <strain evidence="2">MELC-2E11</strain>
        <tissue evidence="2">Siphon/mantle</tissue>
    </source>
</reference>